<reference evidence="2 3" key="1">
    <citation type="submission" date="2020-05" db="EMBL/GenBank/DDBJ databases">
        <title>Draft genome of Flavobacterium sp. IMCC34852.</title>
        <authorList>
            <person name="Song J."/>
            <person name="Cho J.-C."/>
        </authorList>
    </citation>
    <scope>NUCLEOTIDE SEQUENCE [LARGE SCALE GENOMIC DNA]</scope>
    <source>
        <strain evidence="2 3">IMCC34852</strain>
    </source>
</reference>
<name>A0A7Y3R634_9FLAO</name>
<dbReference type="RefSeq" id="WP_171220827.1">
    <property type="nucleotide sequence ID" value="NZ_CP121446.1"/>
</dbReference>
<gene>
    <name evidence="2" type="ORF">HKT18_00100</name>
</gene>
<evidence type="ECO:0000313" key="3">
    <source>
        <dbReference type="Proteomes" id="UP000536509"/>
    </source>
</evidence>
<accession>A0A7Y3R634</accession>
<organism evidence="2 3">
    <name type="scientific">Flavobacterium rivulicola</name>
    <dbReference type="NCBI Taxonomy" id="2732161"/>
    <lineage>
        <taxon>Bacteria</taxon>
        <taxon>Pseudomonadati</taxon>
        <taxon>Bacteroidota</taxon>
        <taxon>Flavobacteriia</taxon>
        <taxon>Flavobacteriales</taxon>
        <taxon>Flavobacteriaceae</taxon>
        <taxon>Flavobacterium</taxon>
    </lineage>
</organism>
<proteinExistence type="predicted"/>
<dbReference type="Gene3D" id="3.10.450.50">
    <property type="match status" value="1"/>
</dbReference>
<sequence>MKKIVLALITVAFLGCNKKEAVTKLDLEPIKKEVLKAEEDFKNMAQTKGIPEAFYTFADSNAVIKRENDTLIIGKENIKLYYSDQKYQSAKVTWTPSHVDVSNDGTMGYTYGDYVWSIKDFQGKEREFKGVFHTVWKKQSDGSWKYTWD</sequence>
<dbReference type="Pfam" id="PF14534">
    <property type="entry name" value="DUF4440"/>
    <property type="match status" value="1"/>
</dbReference>
<dbReference type="Proteomes" id="UP000536509">
    <property type="component" value="Unassembled WGS sequence"/>
</dbReference>
<dbReference type="AlphaFoldDB" id="A0A7Y3R634"/>
<dbReference type="EMBL" id="JABEVX010000001">
    <property type="protein sequence ID" value="NNT70604.1"/>
    <property type="molecule type" value="Genomic_DNA"/>
</dbReference>
<dbReference type="PROSITE" id="PS51257">
    <property type="entry name" value="PROKAR_LIPOPROTEIN"/>
    <property type="match status" value="1"/>
</dbReference>
<protein>
    <submittedName>
        <fullName evidence="2">DUF4440 domain-containing protein</fullName>
    </submittedName>
</protein>
<keyword evidence="3" id="KW-1185">Reference proteome</keyword>
<dbReference type="InterPro" id="IPR027843">
    <property type="entry name" value="DUF4440"/>
</dbReference>
<comment type="caution">
    <text evidence="2">The sequence shown here is derived from an EMBL/GenBank/DDBJ whole genome shotgun (WGS) entry which is preliminary data.</text>
</comment>
<feature type="domain" description="DUF4440" evidence="1">
    <location>
        <begin position="45"/>
        <end position="145"/>
    </location>
</feature>
<dbReference type="SUPFAM" id="SSF54427">
    <property type="entry name" value="NTF2-like"/>
    <property type="match status" value="1"/>
</dbReference>
<evidence type="ECO:0000313" key="2">
    <source>
        <dbReference type="EMBL" id="NNT70604.1"/>
    </source>
</evidence>
<dbReference type="InterPro" id="IPR032710">
    <property type="entry name" value="NTF2-like_dom_sf"/>
</dbReference>
<evidence type="ECO:0000259" key="1">
    <source>
        <dbReference type="Pfam" id="PF14534"/>
    </source>
</evidence>